<keyword evidence="1" id="KW-0812">Transmembrane</keyword>
<feature type="transmembrane region" description="Helical" evidence="1">
    <location>
        <begin position="225"/>
        <end position="256"/>
    </location>
</feature>
<evidence type="ECO:0000313" key="2">
    <source>
        <dbReference type="EMBL" id="RUL65823.1"/>
    </source>
</evidence>
<keyword evidence="1" id="KW-0472">Membrane</keyword>
<protein>
    <submittedName>
        <fullName evidence="2">HPP family protein</fullName>
    </submittedName>
</protein>
<dbReference type="Proteomes" id="UP000267077">
    <property type="component" value="Unassembled WGS sequence"/>
</dbReference>
<organism evidence="2 3">
    <name type="scientific">Dyella dinghuensis</name>
    <dbReference type="NCBI Taxonomy" id="1920169"/>
    <lineage>
        <taxon>Bacteria</taxon>
        <taxon>Pseudomonadati</taxon>
        <taxon>Pseudomonadota</taxon>
        <taxon>Gammaproteobacteria</taxon>
        <taxon>Lysobacterales</taxon>
        <taxon>Rhodanobacteraceae</taxon>
        <taxon>Dyella</taxon>
    </lineage>
</organism>
<reference evidence="2 3" key="1">
    <citation type="submission" date="2018-12" db="EMBL/GenBank/DDBJ databases">
        <title>Dyella dinghuensis sp. nov. DHOA06 and Dyella choica sp. nov. 4M-K27, isolated from forest soil.</title>
        <authorList>
            <person name="Qiu L.-H."/>
            <person name="Gao Z.-H."/>
        </authorList>
    </citation>
    <scope>NUCLEOTIDE SEQUENCE [LARGE SCALE GENOMIC DNA]</scope>
    <source>
        <strain evidence="2 3">DHOA06</strain>
    </source>
</reference>
<comment type="caution">
    <text evidence="2">The sequence shown here is derived from an EMBL/GenBank/DDBJ whole genome shotgun (WGS) entry which is preliminary data.</text>
</comment>
<keyword evidence="1" id="KW-1133">Transmembrane helix</keyword>
<accession>A0A432LWL1</accession>
<feature type="transmembrane region" description="Helical" evidence="1">
    <location>
        <begin position="12"/>
        <end position="32"/>
    </location>
</feature>
<evidence type="ECO:0000256" key="1">
    <source>
        <dbReference type="SAM" id="Phobius"/>
    </source>
</evidence>
<dbReference type="RefSeq" id="WP_126672455.1">
    <property type="nucleotide sequence ID" value="NZ_RYZR01000003.1"/>
</dbReference>
<feature type="transmembrane region" description="Helical" evidence="1">
    <location>
        <begin position="52"/>
        <end position="71"/>
    </location>
</feature>
<feature type="transmembrane region" description="Helical" evidence="1">
    <location>
        <begin position="78"/>
        <end position="98"/>
    </location>
</feature>
<gene>
    <name evidence="2" type="ORF">EKH79_03680</name>
</gene>
<dbReference type="AlphaFoldDB" id="A0A432LWL1"/>
<feature type="transmembrane region" description="Helical" evidence="1">
    <location>
        <begin position="118"/>
        <end position="137"/>
    </location>
</feature>
<keyword evidence="3" id="KW-1185">Reference proteome</keyword>
<evidence type="ECO:0000313" key="3">
    <source>
        <dbReference type="Proteomes" id="UP000267077"/>
    </source>
</evidence>
<proteinExistence type="predicted"/>
<dbReference type="EMBL" id="RYZR01000003">
    <property type="protein sequence ID" value="RUL65823.1"/>
    <property type="molecule type" value="Genomic_DNA"/>
</dbReference>
<dbReference type="OrthoDB" id="4709308at2"/>
<name>A0A432LWL1_9GAMM</name>
<feature type="transmembrane region" description="Helical" evidence="1">
    <location>
        <begin position="276"/>
        <end position="298"/>
    </location>
</feature>
<sequence>MLRTTLIRLGSVVFIGAIALAARLTGFDLLMFPELGALSNDIIKRPYGKWASAPVMLVLTPLVTAIVGVWITNHMAFGVAAIVLDVAIALGVIEAIRSPIAPAISAGLLPLVLDVHSWWYPPAITAGTASLALISIVRRRFHPKTPVPSIRDKVDNVMEKAASNPLWLLPFLFVLVGLAFLAQHNGWRLLLFPPIVVIGFEMFAHPLVCPWAVRPWHLPLACTLGALAGVGAVSLLGPGLGAVVSMMMGILILRVIDLHAPPVLAIGLLPTIMTRPTYSFVVLVLASTMILTISFRLWQVVCLHWMRRPT</sequence>
<feature type="transmembrane region" description="Helical" evidence="1">
    <location>
        <begin position="166"/>
        <end position="184"/>
    </location>
</feature>